<protein>
    <submittedName>
        <fullName evidence="1">Uncharacterized protein</fullName>
    </submittedName>
</protein>
<organism evidence="1 2">
    <name type="scientific">Tanacetum coccineum</name>
    <dbReference type="NCBI Taxonomy" id="301880"/>
    <lineage>
        <taxon>Eukaryota</taxon>
        <taxon>Viridiplantae</taxon>
        <taxon>Streptophyta</taxon>
        <taxon>Embryophyta</taxon>
        <taxon>Tracheophyta</taxon>
        <taxon>Spermatophyta</taxon>
        <taxon>Magnoliopsida</taxon>
        <taxon>eudicotyledons</taxon>
        <taxon>Gunneridae</taxon>
        <taxon>Pentapetalae</taxon>
        <taxon>asterids</taxon>
        <taxon>campanulids</taxon>
        <taxon>Asterales</taxon>
        <taxon>Asteraceae</taxon>
        <taxon>Asteroideae</taxon>
        <taxon>Anthemideae</taxon>
        <taxon>Anthemidinae</taxon>
        <taxon>Tanacetum</taxon>
    </lineage>
</organism>
<name>A0ABQ5GGP7_9ASTR</name>
<accession>A0ABQ5GGP7</accession>
<proteinExistence type="predicted"/>
<evidence type="ECO:0000313" key="1">
    <source>
        <dbReference type="EMBL" id="GJT74680.1"/>
    </source>
</evidence>
<dbReference type="EMBL" id="BQNB010018461">
    <property type="protein sequence ID" value="GJT74680.1"/>
    <property type="molecule type" value="Genomic_DNA"/>
</dbReference>
<reference evidence="1" key="1">
    <citation type="journal article" date="2022" name="Int. J. Mol. Sci.">
        <title>Draft Genome of Tanacetum Coccineum: Genomic Comparison of Closely Related Tanacetum-Family Plants.</title>
        <authorList>
            <person name="Yamashiro T."/>
            <person name="Shiraishi A."/>
            <person name="Nakayama K."/>
            <person name="Satake H."/>
        </authorList>
    </citation>
    <scope>NUCLEOTIDE SEQUENCE</scope>
</reference>
<keyword evidence="2" id="KW-1185">Reference proteome</keyword>
<sequence>MQLTFNPVKAVQLSGSIMASYGKDILGDCGFLGQYTAHIFKADPTTQYTSRKEPHLLPLHKSAIAVPANGCLKMHAHLVDVDTEKCIVDKEKELRESGCSNGVSTWTLECDVGIFELRVIWVHQARVVQVGKLVDTG</sequence>
<reference evidence="1" key="2">
    <citation type="submission" date="2022-01" db="EMBL/GenBank/DDBJ databases">
        <authorList>
            <person name="Yamashiro T."/>
            <person name="Shiraishi A."/>
            <person name="Satake H."/>
            <person name="Nakayama K."/>
        </authorList>
    </citation>
    <scope>NUCLEOTIDE SEQUENCE</scope>
</reference>
<dbReference type="Proteomes" id="UP001151760">
    <property type="component" value="Unassembled WGS sequence"/>
</dbReference>
<gene>
    <name evidence="1" type="ORF">Tco_1041405</name>
</gene>
<evidence type="ECO:0000313" key="2">
    <source>
        <dbReference type="Proteomes" id="UP001151760"/>
    </source>
</evidence>
<comment type="caution">
    <text evidence="1">The sequence shown here is derived from an EMBL/GenBank/DDBJ whole genome shotgun (WGS) entry which is preliminary data.</text>
</comment>